<comment type="caution">
    <text evidence="3">The sequence shown here is derived from an EMBL/GenBank/DDBJ whole genome shotgun (WGS) entry which is preliminary data.</text>
</comment>
<evidence type="ECO:0000259" key="2">
    <source>
        <dbReference type="PROSITE" id="PS51099"/>
    </source>
</evidence>
<organism evidence="3 4">
    <name type="scientific">Bifidobacterium aquikefiri</name>
    <dbReference type="NCBI Taxonomy" id="1653207"/>
    <lineage>
        <taxon>Bacteria</taxon>
        <taxon>Bacillati</taxon>
        <taxon>Actinomycetota</taxon>
        <taxon>Actinomycetes</taxon>
        <taxon>Bifidobacteriales</taxon>
        <taxon>Bifidobacteriaceae</taxon>
        <taxon>Bifidobacterium</taxon>
    </lineage>
</organism>
<sequence>MKFLAVCGFGVGSSMVLKMTLDKVIKELGIEAETENTDIASAKAEDADAYFTSAELKPDLESSTNKPVIAIKRYMDASEVKQALVTFLQAREGSER</sequence>
<name>A0A261G6R1_9BIFI</name>
<dbReference type="Gene3D" id="3.40.50.2300">
    <property type="match status" value="1"/>
</dbReference>
<dbReference type="RefSeq" id="WP_094693570.1">
    <property type="nucleotide sequence ID" value="NZ_CALENZ010000001.1"/>
</dbReference>
<dbReference type="InterPro" id="IPR036095">
    <property type="entry name" value="PTS_EIIB-like_sf"/>
</dbReference>
<proteinExistence type="predicted"/>
<dbReference type="CDD" id="cd05563">
    <property type="entry name" value="PTS_IIB_ascorbate"/>
    <property type="match status" value="1"/>
</dbReference>
<keyword evidence="1" id="KW-0808">Transferase</keyword>
<evidence type="ECO:0000313" key="4">
    <source>
        <dbReference type="Proteomes" id="UP000216451"/>
    </source>
</evidence>
<dbReference type="GeneID" id="98295840"/>
<dbReference type="OrthoDB" id="6603449at2"/>
<dbReference type="AlphaFoldDB" id="A0A261G6R1"/>
<dbReference type="SUPFAM" id="SSF52794">
    <property type="entry name" value="PTS system IIB component-like"/>
    <property type="match status" value="1"/>
</dbReference>
<dbReference type="EMBL" id="MWXA01000005">
    <property type="protein sequence ID" value="OZG67098.1"/>
    <property type="molecule type" value="Genomic_DNA"/>
</dbReference>
<dbReference type="GO" id="GO:0008982">
    <property type="term" value="F:protein-N(PI)-phosphohistidine-sugar phosphotransferase activity"/>
    <property type="evidence" value="ECO:0007669"/>
    <property type="project" value="InterPro"/>
</dbReference>
<dbReference type="GO" id="GO:0009401">
    <property type="term" value="P:phosphoenolpyruvate-dependent sugar phosphotransferase system"/>
    <property type="evidence" value="ECO:0007669"/>
    <property type="project" value="InterPro"/>
</dbReference>
<dbReference type="InterPro" id="IPR003501">
    <property type="entry name" value="PTS_EIIB_2/3"/>
</dbReference>
<dbReference type="PROSITE" id="PS51099">
    <property type="entry name" value="PTS_EIIB_TYPE_2"/>
    <property type="match status" value="1"/>
</dbReference>
<protein>
    <submittedName>
        <fullName evidence="3">PTS ascorbate transporter subunit IIB</fullName>
    </submittedName>
</protein>
<dbReference type="InterPro" id="IPR013011">
    <property type="entry name" value="PTS_EIIB_2"/>
</dbReference>
<accession>A0A261G6R1</accession>
<gene>
    <name evidence="3" type="ORF">BAQU_1170</name>
</gene>
<dbReference type="Proteomes" id="UP000216451">
    <property type="component" value="Unassembled WGS sequence"/>
</dbReference>
<keyword evidence="4" id="KW-1185">Reference proteome</keyword>
<evidence type="ECO:0000313" key="3">
    <source>
        <dbReference type="EMBL" id="OZG67098.1"/>
    </source>
</evidence>
<dbReference type="Pfam" id="PF02302">
    <property type="entry name" value="PTS_IIB"/>
    <property type="match status" value="1"/>
</dbReference>
<evidence type="ECO:0000256" key="1">
    <source>
        <dbReference type="ARBA" id="ARBA00022679"/>
    </source>
</evidence>
<feature type="domain" description="PTS EIIB type-2" evidence="2">
    <location>
        <begin position="1"/>
        <end position="92"/>
    </location>
</feature>
<reference evidence="3 4" key="1">
    <citation type="journal article" date="2017" name="BMC Genomics">
        <title>Comparative genomic and phylogenomic analyses of the Bifidobacteriaceae family.</title>
        <authorList>
            <person name="Lugli G.A."/>
            <person name="Milani C."/>
            <person name="Turroni F."/>
            <person name="Duranti S."/>
            <person name="Mancabelli L."/>
            <person name="Mangifesta M."/>
            <person name="Ferrario C."/>
            <person name="Modesto M."/>
            <person name="Mattarelli P."/>
            <person name="Jiri K."/>
            <person name="van Sinderen D."/>
            <person name="Ventura M."/>
        </authorList>
    </citation>
    <scope>NUCLEOTIDE SEQUENCE [LARGE SCALE GENOMIC DNA]</scope>
    <source>
        <strain evidence="3 4">LMG 28769</strain>
    </source>
</reference>